<dbReference type="Proteomes" id="UP000219994">
    <property type="component" value="Unassembled WGS sequence"/>
</dbReference>
<evidence type="ECO:0000313" key="2">
    <source>
        <dbReference type="EMBL" id="PDQ34314.1"/>
    </source>
</evidence>
<accession>A0A2A6FN50</accession>
<protein>
    <recommendedName>
        <fullName evidence="4">Multidrug ABC transporter ATPase</fullName>
    </recommendedName>
</protein>
<feature type="transmembrane region" description="Helical" evidence="1">
    <location>
        <begin position="15"/>
        <end position="40"/>
    </location>
</feature>
<organism evidence="2 3">
    <name type="scientific">Candidatus Lumbricidiphila eiseniae</name>
    <dbReference type="NCBI Taxonomy" id="1969409"/>
    <lineage>
        <taxon>Bacteria</taxon>
        <taxon>Bacillati</taxon>
        <taxon>Actinomycetota</taxon>
        <taxon>Actinomycetes</taxon>
        <taxon>Micrococcales</taxon>
        <taxon>Microbacteriaceae</taxon>
        <taxon>Candidatus Lumbricidiphila</taxon>
    </lineage>
</organism>
<keyword evidence="1" id="KW-0472">Membrane</keyword>
<keyword evidence="1" id="KW-1133">Transmembrane helix</keyword>
<proteinExistence type="predicted"/>
<evidence type="ECO:0000256" key="1">
    <source>
        <dbReference type="SAM" id="Phobius"/>
    </source>
</evidence>
<sequence>MTAPTSIIAHRVERILAFMFIGLVALSVVCFIAVITATALGVGANDGFSKGIWPIVLVLPLIALPSAFCLLIALLVVNGVRRARASRAS</sequence>
<feature type="transmembrane region" description="Helical" evidence="1">
    <location>
        <begin position="52"/>
        <end position="77"/>
    </location>
</feature>
<gene>
    <name evidence="2" type="ORF">B5766_11750</name>
</gene>
<evidence type="ECO:0008006" key="4">
    <source>
        <dbReference type="Google" id="ProtNLM"/>
    </source>
</evidence>
<comment type="caution">
    <text evidence="2">The sequence shown here is derived from an EMBL/GenBank/DDBJ whole genome shotgun (WGS) entry which is preliminary data.</text>
</comment>
<keyword evidence="1" id="KW-0812">Transmembrane</keyword>
<reference evidence="3" key="1">
    <citation type="submission" date="2017-03" db="EMBL/GenBank/DDBJ databases">
        <authorList>
            <person name="Lund M.B."/>
        </authorList>
    </citation>
    <scope>NUCLEOTIDE SEQUENCE [LARGE SCALE GENOMIC DNA]</scope>
</reference>
<dbReference type="EMBL" id="NAEP01000056">
    <property type="protein sequence ID" value="PDQ34314.1"/>
    <property type="molecule type" value="Genomic_DNA"/>
</dbReference>
<name>A0A2A6FN50_9MICO</name>
<evidence type="ECO:0000313" key="3">
    <source>
        <dbReference type="Proteomes" id="UP000219994"/>
    </source>
</evidence>
<dbReference type="AlphaFoldDB" id="A0A2A6FN50"/>